<feature type="domain" description="Putative oxidoreductase C-terminal" evidence="1">
    <location>
        <begin position="187"/>
        <end position="464"/>
    </location>
</feature>
<dbReference type="SUPFAM" id="SSF51735">
    <property type="entry name" value="NAD(P)-binding Rossmann-fold domains"/>
    <property type="match status" value="1"/>
</dbReference>
<comment type="caution">
    <text evidence="2">The sequence shown here is derived from an EMBL/GenBank/DDBJ whole genome shotgun (WGS) entry which is preliminary data.</text>
</comment>
<keyword evidence="3" id="KW-1185">Reference proteome</keyword>
<organism evidence="2 3">
    <name type="scientific">Flavivirga rizhaonensis</name>
    <dbReference type="NCBI Taxonomy" id="2559571"/>
    <lineage>
        <taxon>Bacteria</taxon>
        <taxon>Pseudomonadati</taxon>
        <taxon>Bacteroidota</taxon>
        <taxon>Flavobacteriia</taxon>
        <taxon>Flavobacteriales</taxon>
        <taxon>Flavobacteriaceae</taxon>
        <taxon>Flavivirga</taxon>
    </lineage>
</organism>
<dbReference type="InterPro" id="IPR032459">
    <property type="entry name" value="Oxidoreduct_C"/>
</dbReference>
<protein>
    <submittedName>
        <fullName evidence="2">Oxidoreductase</fullName>
    </submittedName>
</protein>
<evidence type="ECO:0000313" key="3">
    <source>
        <dbReference type="Proteomes" id="UP000307602"/>
    </source>
</evidence>
<evidence type="ECO:0000259" key="1">
    <source>
        <dbReference type="Pfam" id="PF16490"/>
    </source>
</evidence>
<name>A0A4S1E207_9FLAO</name>
<reference evidence="2 3" key="1">
    <citation type="submission" date="2019-04" db="EMBL/GenBank/DDBJ databases">
        <authorList>
            <person name="Liu A."/>
        </authorList>
    </citation>
    <scope>NUCLEOTIDE SEQUENCE [LARGE SCALE GENOMIC DNA]</scope>
    <source>
        <strain evidence="2 3">RZ03</strain>
    </source>
</reference>
<dbReference type="PROSITE" id="PS51257">
    <property type="entry name" value="PROKAR_LIPOPROTEIN"/>
    <property type="match status" value="1"/>
</dbReference>
<dbReference type="Gene3D" id="3.40.50.720">
    <property type="entry name" value="NAD(P)-binding Rossmann-like Domain"/>
    <property type="match status" value="1"/>
</dbReference>
<accession>A0A4S1E207</accession>
<gene>
    <name evidence="2" type="ORF">EM932_01045</name>
</gene>
<evidence type="ECO:0000313" key="2">
    <source>
        <dbReference type="EMBL" id="TGV04741.1"/>
    </source>
</evidence>
<dbReference type="Pfam" id="PF16490">
    <property type="entry name" value="Oxidoreduct_C"/>
    <property type="match status" value="1"/>
</dbReference>
<proteinExistence type="predicted"/>
<dbReference type="InterPro" id="IPR036291">
    <property type="entry name" value="NAD(P)-bd_dom_sf"/>
</dbReference>
<dbReference type="OrthoDB" id="9785257at2"/>
<sequence length="471" mass="53601">MKNFKYSLILSLLFLACNKKGAKQSDMDLKVDSLQTNKKITLITLDPGHFHAALVQKSMYNQVNDTVYVYAPAGDDIKNHLKLIDGFNSREKNPTNWTEQVYSGDDFLQKMIVDHKGNVMVVSGKNNRKIDYIKAAIDAGINVYGDKPLVINPEGFLALEEAFKTAESKNLLIYDVMTERFEITTILQRELSMIPEIFGTLIEGTPQKPAITKESVHHFSKNVAGKPLTRPTWFFDTKQRGEGLNDVSTHLVDLIQWEAFPNQTLKKSDLEILDAKRWATTLDKEMFEKVTGATTFPDFLKKDVVGDQLKIYCNGSILYKIKGKVAKTSVIWNFEAPEGTGDTHYSIMRGTLSNLIIKQGKKENFKPQLYIKLKNKTDKINLQKQLNKALSVTLADKYQGLELKSVDELTYAVIIPEKYKIGHEAHFGQVTKNFLEYLESNTMPEWEVPNMIVKYYTTTEAIQFVNKKNSI</sequence>
<dbReference type="AlphaFoldDB" id="A0A4S1E207"/>
<dbReference type="RefSeq" id="WP_135874583.1">
    <property type="nucleotide sequence ID" value="NZ_SRSO01000001.1"/>
</dbReference>
<dbReference type="Proteomes" id="UP000307602">
    <property type="component" value="Unassembled WGS sequence"/>
</dbReference>
<dbReference type="EMBL" id="SRSO01000001">
    <property type="protein sequence ID" value="TGV04741.1"/>
    <property type="molecule type" value="Genomic_DNA"/>
</dbReference>